<evidence type="ECO:0000256" key="3">
    <source>
        <dbReference type="SAM" id="SignalP"/>
    </source>
</evidence>
<dbReference type="InterPro" id="IPR050902">
    <property type="entry name" value="ABC_Transporter_SBP"/>
</dbReference>
<dbReference type="SUPFAM" id="SSF53807">
    <property type="entry name" value="Helical backbone' metal receptor"/>
    <property type="match status" value="1"/>
</dbReference>
<comment type="similarity">
    <text evidence="1">Belongs to the bacterial solute-binding protein 8 family.</text>
</comment>
<dbReference type="Gene3D" id="3.40.50.1980">
    <property type="entry name" value="Nitrogenase molybdenum iron protein domain"/>
    <property type="match status" value="2"/>
</dbReference>
<evidence type="ECO:0000256" key="1">
    <source>
        <dbReference type="ARBA" id="ARBA00008814"/>
    </source>
</evidence>
<dbReference type="PROSITE" id="PS50983">
    <property type="entry name" value="FE_B12_PBP"/>
    <property type="match status" value="1"/>
</dbReference>
<feature type="signal peptide" evidence="3">
    <location>
        <begin position="1"/>
        <end position="21"/>
    </location>
</feature>
<dbReference type="RefSeq" id="WP_055157965.1">
    <property type="nucleotide sequence ID" value="NZ_CYXR01000023.1"/>
</dbReference>
<proteinExistence type="inferred from homology"/>
<evidence type="ECO:0000259" key="4">
    <source>
        <dbReference type="PROSITE" id="PS50983"/>
    </source>
</evidence>
<gene>
    <name evidence="5" type="ORF">ERS852574_02680</name>
</gene>
<evidence type="ECO:0000256" key="2">
    <source>
        <dbReference type="SAM" id="MobiDB-lite"/>
    </source>
</evidence>
<feature type="region of interest" description="Disordered" evidence="2">
    <location>
        <begin position="28"/>
        <end position="55"/>
    </location>
</feature>
<evidence type="ECO:0000313" key="5">
    <source>
        <dbReference type="EMBL" id="CUN09799.1"/>
    </source>
</evidence>
<feature type="chain" id="PRO_5038966425" evidence="3">
    <location>
        <begin position="22"/>
        <end position="401"/>
    </location>
</feature>
<dbReference type="Pfam" id="PF01497">
    <property type="entry name" value="Peripla_BP_2"/>
    <property type="match status" value="1"/>
</dbReference>
<feature type="compositionally biased region" description="Basic and acidic residues" evidence="2">
    <location>
        <begin position="46"/>
        <end position="55"/>
    </location>
</feature>
<dbReference type="InterPro" id="IPR002491">
    <property type="entry name" value="ABC_transptr_periplasmic_BD"/>
</dbReference>
<keyword evidence="3" id="KW-0732">Signal</keyword>
<dbReference type="AlphaFoldDB" id="A0A173U4Y9"/>
<name>A0A173U4Y9_9FIRM</name>
<accession>A0A173U4Y9</accession>
<sequence>MKKRTMRLGCILLSTVLLGTAALTGCGQTKKNTTDTKKTESSSTKESAKEKKGPEIDGLTYESTMDLEYAEGFQVYYYKDGYKMIDIKDDAKFLVVPENQDVPDGAEEDYVILQQPLDHIYLAATSAMALFNAINSLDNITMTGTQASGWYIENAVKAMDDGKIKFAGKYSEPDYEMLVDEDCDLAIESTMILHTPKVQEMIESLDIPVMIDRSSYESHPLGRTEWIKLYAAMLNKEDAADAFFEKQVENVDALKDFKNTEKTVAFFYVSSDGTVVVRRSDDYIPKMIELSGGRYVFDDLTGDDSNTSAVKLTMEEFYAQAADADYLIYNSSIDNPINSVKDLEEKDALFSDFKAVKEGNVWCTGKYLYQATDIVGELITDMNLMLTGGDESKMTFLYHVK</sequence>
<reference evidence="5 6" key="1">
    <citation type="submission" date="2015-09" db="EMBL/GenBank/DDBJ databases">
        <authorList>
            <consortium name="Pathogen Informatics"/>
        </authorList>
    </citation>
    <scope>NUCLEOTIDE SEQUENCE [LARGE SCALE GENOMIC DNA]</scope>
    <source>
        <strain evidence="5 6">2789STDY5834962</strain>
    </source>
</reference>
<organism evidence="5 6">
    <name type="scientific">Coprococcus comes</name>
    <dbReference type="NCBI Taxonomy" id="410072"/>
    <lineage>
        <taxon>Bacteria</taxon>
        <taxon>Bacillati</taxon>
        <taxon>Bacillota</taxon>
        <taxon>Clostridia</taxon>
        <taxon>Lachnospirales</taxon>
        <taxon>Lachnospiraceae</taxon>
        <taxon>Coprococcus</taxon>
    </lineage>
</organism>
<dbReference type="PANTHER" id="PTHR30535">
    <property type="entry name" value="VITAMIN B12-BINDING PROTEIN"/>
    <property type="match status" value="1"/>
</dbReference>
<dbReference type="EMBL" id="CYXR01000023">
    <property type="protein sequence ID" value="CUN09799.1"/>
    <property type="molecule type" value="Genomic_DNA"/>
</dbReference>
<dbReference type="PANTHER" id="PTHR30535:SF34">
    <property type="entry name" value="MOLYBDATE-BINDING PROTEIN MOLA"/>
    <property type="match status" value="1"/>
</dbReference>
<evidence type="ECO:0000313" key="6">
    <source>
        <dbReference type="Proteomes" id="UP000095727"/>
    </source>
</evidence>
<feature type="domain" description="Fe/B12 periplasmic-binding" evidence="4">
    <location>
        <begin position="119"/>
        <end position="393"/>
    </location>
</feature>
<protein>
    <submittedName>
        <fullName evidence="5">ABC-type Fe3+-citrate transport system, periplasmic component</fullName>
    </submittedName>
</protein>
<dbReference type="Proteomes" id="UP000095727">
    <property type="component" value="Unassembled WGS sequence"/>
</dbReference>
<dbReference type="PROSITE" id="PS51257">
    <property type="entry name" value="PROKAR_LIPOPROTEIN"/>
    <property type="match status" value="1"/>
</dbReference>